<accession>A0ABU9B5P0</accession>
<comment type="caution">
    <text evidence="2">The sequence shown here is derived from an EMBL/GenBank/DDBJ whole genome shotgun (WGS) entry which is preliminary data.</text>
</comment>
<reference evidence="2 3" key="1">
    <citation type="submission" date="2024-04" db="EMBL/GenBank/DDBJ databases">
        <title>Novel species of the genus Ideonella isolated from streams.</title>
        <authorList>
            <person name="Lu H."/>
        </authorList>
    </citation>
    <scope>NUCLEOTIDE SEQUENCE [LARGE SCALE GENOMIC DNA]</scope>
    <source>
        <strain evidence="2 3">BYS139W</strain>
    </source>
</reference>
<dbReference type="Proteomes" id="UP001368500">
    <property type="component" value="Unassembled WGS sequence"/>
</dbReference>
<feature type="region of interest" description="Disordered" evidence="1">
    <location>
        <begin position="14"/>
        <end position="33"/>
    </location>
</feature>
<evidence type="ECO:0000313" key="2">
    <source>
        <dbReference type="EMBL" id="MEK8025026.1"/>
    </source>
</evidence>
<keyword evidence="3" id="KW-1185">Reference proteome</keyword>
<protein>
    <submittedName>
        <fullName evidence="2">Uncharacterized protein</fullName>
    </submittedName>
</protein>
<sequence length="136" mass="13621">MAHATITAGSDLDHYGTNTSHAADPRNFDDEGHVDPLELAQDAALAAFAAGTQLAIDGGSPISIPTAVSYFVDSRGIGEALALALRCALGDAPSPAGAVAALQQAALLMAAEYAADNVGLFTTADLADDLGEEVGP</sequence>
<proteinExistence type="predicted"/>
<evidence type="ECO:0000313" key="3">
    <source>
        <dbReference type="Proteomes" id="UP001368500"/>
    </source>
</evidence>
<evidence type="ECO:0000256" key="1">
    <source>
        <dbReference type="SAM" id="MobiDB-lite"/>
    </source>
</evidence>
<dbReference type="RefSeq" id="WP_341372809.1">
    <property type="nucleotide sequence ID" value="NZ_JBBUTF010000003.1"/>
</dbReference>
<feature type="compositionally biased region" description="Basic and acidic residues" evidence="1">
    <location>
        <begin position="23"/>
        <end position="33"/>
    </location>
</feature>
<organism evidence="2 3">
    <name type="scientific">Pseudaquabacterium rugosum</name>
    <dbReference type="NCBI Taxonomy" id="2984194"/>
    <lineage>
        <taxon>Bacteria</taxon>
        <taxon>Pseudomonadati</taxon>
        <taxon>Pseudomonadota</taxon>
        <taxon>Betaproteobacteria</taxon>
        <taxon>Burkholderiales</taxon>
        <taxon>Sphaerotilaceae</taxon>
        <taxon>Pseudaquabacterium</taxon>
    </lineage>
</organism>
<gene>
    <name evidence="2" type="ORF">AACH11_03505</name>
</gene>
<dbReference type="EMBL" id="JBBUTF010000003">
    <property type="protein sequence ID" value="MEK8025026.1"/>
    <property type="molecule type" value="Genomic_DNA"/>
</dbReference>
<name>A0ABU9B5P0_9BURK</name>